<dbReference type="EMBL" id="JBHSAP010000004">
    <property type="protein sequence ID" value="MFC4075507.1"/>
    <property type="molecule type" value="Genomic_DNA"/>
</dbReference>
<feature type="transmembrane region" description="Helical" evidence="2">
    <location>
        <begin position="325"/>
        <end position="342"/>
    </location>
</feature>
<organism evidence="3 4">
    <name type="scientific">Salinithrix halophila</name>
    <dbReference type="NCBI Taxonomy" id="1485204"/>
    <lineage>
        <taxon>Bacteria</taxon>
        <taxon>Bacillati</taxon>
        <taxon>Bacillota</taxon>
        <taxon>Bacilli</taxon>
        <taxon>Bacillales</taxon>
        <taxon>Thermoactinomycetaceae</taxon>
        <taxon>Salinithrix</taxon>
    </lineage>
</organism>
<evidence type="ECO:0000256" key="2">
    <source>
        <dbReference type="SAM" id="Phobius"/>
    </source>
</evidence>
<feature type="transmembrane region" description="Helical" evidence="2">
    <location>
        <begin position="187"/>
        <end position="207"/>
    </location>
</feature>
<feature type="transmembrane region" description="Helical" evidence="2">
    <location>
        <begin position="294"/>
        <end position="318"/>
    </location>
</feature>
<feature type="coiled-coil region" evidence="1">
    <location>
        <begin position="52"/>
        <end position="110"/>
    </location>
</feature>
<evidence type="ECO:0000256" key="1">
    <source>
        <dbReference type="SAM" id="Coils"/>
    </source>
</evidence>
<keyword evidence="2" id="KW-0812">Transmembrane</keyword>
<keyword evidence="4" id="KW-1185">Reference proteome</keyword>
<keyword evidence="1" id="KW-0175">Coiled coil</keyword>
<gene>
    <name evidence="3" type="ORF">ACFOUO_01630</name>
</gene>
<proteinExistence type="predicted"/>
<name>A0ABV8JFC7_9BACL</name>
<dbReference type="RefSeq" id="WP_380701487.1">
    <property type="nucleotide sequence ID" value="NZ_JBHSAP010000004.1"/>
</dbReference>
<evidence type="ECO:0000313" key="4">
    <source>
        <dbReference type="Proteomes" id="UP001595843"/>
    </source>
</evidence>
<protein>
    <submittedName>
        <fullName evidence="3">ABC transporter permease subunit</fullName>
    </submittedName>
</protein>
<keyword evidence="2" id="KW-0472">Membrane</keyword>
<accession>A0ABV8JFC7</accession>
<feature type="transmembrane region" description="Helical" evidence="2">
    <location>
        <begin position="380"/>
        <end position="402"/>
    </location>
</feature>
<keyword evidence="2" id="KW-1133">Transmembrane helix</keyword>
<comment type="caution">
    <text evidence="3">The sequence shown here is derived from an EMBL/GenBank/DDBJ whole genome shotgun (WGS) entry which is preliminary data.</text>
</comment>
<dbReference type="Proteomes" id="UP001595843">
    <property type="component" value="Unassembled WGS sequence"/>
</dbReference>
<dbReference type="Pfam" id="PF12679">
    <property type="entry name" value="ABC2_membrane_2"/>
    <property type="match status" value="1"/>
</dbReference>
<reference evidence="4" key="1">
    <citation type="journal article" date="2019" name="Int. J. Syst. Evol. Microbiol.">
        <title>The Global Catalogue of Microorganisms (GCM) 10K type strain sequencing project: providing services to taxonomists for standard genome sequencing and annotation.</title>
        <authorList>
            <consortium name="The Broad Institute Genomics Platform"/>
            <consortium name="The Broad Institute Genome Sequencing Center for Infectious Disease"/>
            <person name="Wu L."/>
            <person name="Ma J."/>
        </authorList>
    </citation>
    <scope>NUCLEOTIDE SEQUENCE [LARGE SCALE GENOMIC DNA]</scope>
    <source>
        <strain evidence="4">IBRC-M 10813</strain>
    </source>
</reference>
<feature type="transmembrane region" description="Helical" evidence="2">
    <location>
        <begin position="228"/>
        <end position="253"/>
    </location>
</feature>
<feature type="transmembrane region" description="Helical" evidence="2">
    <location>
        <begin position="21"/>
        <end position="42"/>
    </location>
</feature>
<sequence>MREWGRVFANEWMKLIHRRQFWIIMLLAVLMSIGLSGTMYQWEKEYAPGNLIVDMKQRIERYEQNLREMKKESLKGTSEGASSSDLQKEIKMVEKSIERLKGKLHRMQQLKSPDWDQLIKSDLAKLQQRMEKYQGDSEAGRESQRQKGYAQQTEWQYLLERDIPPLLQGEFTAWKAMNQLMPLASGLFLPMLLVILVADMVSGETASGTMKLLLVRPVSRVKILLGKWAASLTATMVLSLCFFATMLAVHLLLYSSDGARQPHFVNVDFLFGMGKEGQIVPIPLFDKALLIPEWQYIAGSMLLSVFAMMAVASITFLCSTVFKSPLISSGAALAMVILGQALQQEVHNGKWMFWLFTVHLNPGSNWDGQLSNTMEANLPLTTGITVLTIWIGVTLLASLLYFRKKDILNA</sequence>
<dbReference type="PANTHER" id="PTHR37305">
    <property type="entry name" value="INTEGRAL MEMBRANE PROTEIN-RELATED"/>
    <property type="match status" value="1"/>
</dbReference>
<dbReference type="PANTHER" id="PTHR37305:SF1">
    <property type="entry name" value="MEMBRANE PROTEIN"/>
    <property type="match status" value="1"/>
</dbReference>
<evidence type="ECO:0000313" key="3">
    <source>
        <dbReference type="EMBL" id="MFC4075507.1"/>
    </source>
</evidence>